<evidence type="ECO:0000256" key="2">
    <source>
        <dbReference type="ARBA" id="ARBA00001974"/>
    </source>
</evidence>
<comment type="pathway">
    <text evidence="4">Hydrocarbon metabolism; alkane degradation.</text>
</comment>
<dbReference type="Proteomes" id="UP000321485">
    <property type="component" value="Unassembled WGS sequence"/>
</dbReference>
<dbReference type="PRINTS" id="PR00368">
    <property type="entry name" value="FADPNR"/>
</dbReference>
<dbReference type="Pfam" id="PF00301">
    <property type="entry name" value="Rubredoxin"/>
    <property type="match status" value="1"/>
</dbReference>
<evidence type="ECO:0000256" key="10">
    <source>
        <dbReference type="ARBA" id="ARBA00022827"/>
    </source>
</evidence>
<keyword evidence="10" id="KW-0274">FAD</keyword>
<dbReference type="Gene3D" id="3.50.50.60">
    <property type="entry name" value="FAD/NAD(P)-binding domain"/>
    <property type="match status" value="2"/>
</dbReference>
<organism evidence="14 15">
    <name type="scientific">Acidovorax delafieldii</name>
    <name type="common">Pseudomonas delafieldii</name>
    <dbReference type="NCBI Taxonomy" id="47920"/>
    <lineage>
        <taxon>Bacteria</taxon>
        <taxon>Pseudomonadati</taxon>
        <taxon>Pseudomonadota</taxon>
        <taxon>Betaproteobacteria</taxon>
        <taxon>Burkholderiales</taxon>
        <taxon>Comamonadaceae</taxon>
        <taxon>Acidovorax</taxon>
    </lineage>
</organism>
<dbReference type="FunFam" id="2.20.28.10:FF:000001">
    <property type="entry name" value="Rubredoxin"/>
    <property type="match status" value="1"/>
</dbReference>
<dbReference type="InterPro" id="IPR024934">
    <property type="entry name" value="Rubredoxin-like_dom"/>
</dbReference>
<dbReference type="RefSeq" id="WP_146870098.1">
    <property type="nucleotide sequence ID" value="NZ_VJWE01000011.1"/>
</dbReference>
<dbReference type="PRINTS" id="PR00411">
    <property type="entry name" value="PNDRDTASEI"/>
</dbReference>
<dbReference type="Pfam" id="PF07992">
    <property type="entry name" value="Pyr_redox_2"/>
    <property type="match status" value="1"/>
</dbReference>
<dbReference type="GeneID" id="51110113"/>
<dbReference type="PRINTS" id="PR00163">
    <property type="entry name" value="RUBREDOXIN"/>
</dbReference>
<evidence type="ECO:0000256" key="1">
    <source>
        <dbReference type="ARBA" id="ARBA00001965"/>
    </source>
</evidence>
<name>A0A561XST9_ACIDE</name>
<evidence type="ECO:0000259" key="13">
    <source>
        <dbReference type="PROSITE" id="PS50903"/>
    </source>
</evidence>
<proteinExistence type="inferred from homology"/>
<keyword evidence="9" id="KW-0479">Metal-binding</keyword>
<evidence type="ECO:0000256" key="12">
    <source>
        <dbReference type="ARBA" id="ARBA00023004"/>
    </source>
</evidence>
<comment type="cofactor">
    <cofactor evidence="2">
        <name>FAD</name>
        <dbReference type="ChEBI" id="CHEBI:57692"/>
    </cofactor>
</comment>
<evidence type="ECO:0000256" key="8">
    <source>
        <dbReference type="ARBA" id="ARBA00022630"/>
    </source>
</evidence>
<keyword evidence="8" id="KW-0285">Flavoprotein</keyword>
<dbReference type="InterPro" id="IPR018527">
    <property type="entry name" value="Rubredoxin_Fe_BS"/>
</dbReference>
<keyword evidence="7" id="KW-0813">Transport</keyword>
<dbReference type="EMBL" id="VJWE01000011">
    <property type="protein sequence ID" value="TWG39175.1"/>
    <property type="molecule type" value="Genomic_DNA"/>
</dbReference>
<evidence type="ECO:0000256" key="11">
    <source>
        <dbReference type="ARBA" id="ARBA00022982"/>
    </source>
</evidence>
<dbReference type="CDD" id="cd00730">
    <property type="entry name" value="rubredoxin"/>
    <property type="match status" value="1"/>
</dbReference>
<accession>A0A561XST9</accession>
<feature type="domain" description="Rubredoxin-like" evidence="13">
    <location>
        <begin position="39"/>
        <end position="90"/>
    </location>
</feature>
<dbReference type="InterPro" id="IPR024935">
    <property type="entry name" value="Rubredoxin_dom"/>
</dbReference>
<reference evidence="14 15" key="1">
    <citation type="journal article" date="2015" name="Stand. Genomic Sci.">
        <title>Genomic Encyclopedia of Bacterial and Archaeal Type Strains, Phase III: the genomes of soil and plant-associated and newly described type strains.</title>
        <authorList>
            <person name="Whitman W.B."/>
            <person name="Woyke T."/>
            <person name="Klenk H.P."/>
            <person name="Zhou Y."/>
            <person name="Lilburn T.G."/>
            <person name="Beck B.J."/>
            <person name="De Vos P."/>
            <person name="Vandamme P."/>
            <person name="Eisen J.A."/>
            <person name="Garrity G."/>
            <person name="Hugenholtz P."/>
            <person name="Kyrpides N.C."/>
        </authorList>
    </citation>
    <scope>NUCLEOTIDE SEQUENCE [LARGE SCALE GENOMIC DNA]</scope>
    <source>
        <strain evidence="14 15">DSM 64</strain>
    </source>
</reference>
<comment type="similarity">
    <text evidence="5">Belongs to the rubredoxin family.</text>
</comment>
<comment type="cofactor">
    <cofactor evidence="1">
        <name>Fe(3+)</name>
        <dbReference type="ChEBI" id="CHEBI:29034"/>
    </cofactor>
</comment>
<evidence type="ECO:0000256" key="7">
    <source>
        <dbReference type="ARBA" id="ARBA00022448"/>
    </source>
</evidence>
<comment type="similarity">
    <text evidence="6">Belongs to the FAD-dependent oxidoreductase family.</text>
</comment>
<dbReference type="PROSITE" id="PS00202">
    <property type="entry name" value="RUBREDOXIN"/>
    <property type="match status" value="1"/>
</dbReference>
<dbReference type="SUPFAM" id="SSF51905">
    <property type="entry name" value="FAD/NAD(P)-binding domain"/>
    <property type="match status" value="1"/>
</dbReference>
<protein>
    <submittedName>
        <fullName evidence="14">Rubredoxin-NAD+ reductase</fullName>
    </submittedName>
</protein>
<keyword evidence="12" id="KW-0408">Iron</keyword>
<dbReference type="GO" id="GO:0005506">
    <property type="term" value="F:iron ion binding"/>
    <property type="evidence" value="ECO:0007669"/>
    <property type="project" value="InterPro"/>
</dbReference>
<dbReference type="InterPro" id="IPR023753">
    <property type="entry name" value="FAD/NAD-binding_dom"/>
</dbReference>
<sequence>MTRALPTATTPSVTSEFVLSAASQALCDAFADAAAQAPWQSYICNACGYVYHEADGDPDGGLPPGTRLADIPDDWACPLCGVTKADFSPYEAPTLEALRAQASAAPAASLRVRGEPGVVIVGAGRAGWQLAETLRQHSATLPITLVTACAGDRYDKPLLSVAMARQLDPLALVSETGRDAAHRLGVTLLAHTHAVRICADTRQLRTTRGVLRYGHLVLAHGAQAALPQGLPASLCWRINHLDAYQRLRQHLGDQPKDVLIIGAGLVGSELANDLALGGHHITLLDTATEPLARWHDQQAGPQLLDAWKDLSIRFEGGLQVEQVERVGSRYRVSTTSGRRFAADEVVVAAGLLPPHRLAQSAGLDWTHGIAVDAGTLQTSVSRIHALGDCISIDGQCSRYIEPIARQARTLAAAILGQPVTPYEHRAAVVRVKTTTQPLTLH</sequence>
<evidence type="ECO:0000256" key="3">
    <source>
        <dbReference type="ARBA" id="ARBA00002792"/>
    </source>
</evidence>
<dbReference type="InterPro" id="IPR050260">
    <property type="entry name" value="FAD-bd_OxRdtase"/>
</dbReference>
<dbReference type="GO" id="GO:0016491">
    <property type="term" value="F:oxidoreductase activity"/>
    <property type="evidence" value="ECO:0007669"/>
    <property type="project" value="InterPro"/>
</dbReference>
<evidence type="ECO:0000313" key="15">
    <source>
        <dbReference type="Proteomes" id="UP000321485"/>
    </source>
</evidence>
<dbReference type="InterPro" id="IPR036188">
    <property type="entry name" value="FAD/NAD-bd_sf"/>
</dbReference>
<evidence type="ECO:0000256" key="5">
    <source>
        <dbReference type="ARBA" id="ARBA00005337"/>
    </source>
</evidence>
<dbReference type="SUPFAM" id="SSF57802">
    <property type="entry name" value="Rubredoxin-like"/>
    <property type="match status" value="1"/>
</dbReference>
<dbReference type="Gene3D" id="2.20.28.10">
    <property type="match status" value="1"/>
</dbReference>
<evidence type="ECO:0000256" key="6">
    <source>
        <dbReference type="ARBA" id="ARBA00006442"/>
    </source>
</evidence>
<comment type="caution">
    <text evidence="14">The sequence shown here is derived from an EMBL/GenBank/DDBJ whole genome shotgun (WGS) entry which is preliminary data.</text>
</comment>
<dbReference type="PANTHER" id="PTHR43429">
    <property type="entry name" value="PYRIDINE NUCLEOTIDE-DISULFIDE OXIDOREDUCTASE DOMAIN-CONTAINING"/>
    <property type="match status" value="1"/>
</dbReference>
<keyword evidence="11" id="KW-0249">Electron transport</keyword>
<dbReference type="PANTHER" id="PTHR43429:SF3">
    <property type="entry name" value="NITRITE REDUCTASE [NAD(P)H]"/>
    <property type="match status" value="1"/>
</dbReference>
<evidence type="ECO:0000256" key="9">
    <source>
        <dbReference type="ARBA" id="ARBA00022723"/>
    </source>
</evidence>
<gene>
    <name evidence="14" type="ORF">ATF69_1043</name>
</gene>
<evidence type="ECO:0000256" key="4">
    <source>
        <dbReference type="ARBA" id="ARBA00004933"/>
    </source>
</evidence>
<dbReference type="PROSITE" id="PS50903">
    <property type="entry name" value="RUBREDOXIN_LIKE"/>
    <property type="match status" value="1"/>
</dbReference>
<dbReference type="AlphaFoldDB" id="A0A561XST9"/>
<comment type="function">
    <text evidence="3">Involved in the hydrocarbon hydroxylating system, which transfers electrons from NADH to rubredoxin reductase and then through rubredoxin to alkane 1 monooxygenase.</text>
</comment>
<evidence type="ECO:0000313" key="14">
    <source>
        <dbReference type="EMBL" id="TWG39175.1"/>
    </source>
</evidence>